<keyword evidence="4" id="KW-1185">Reference proteome</keyword>
<feature type="non-terminal residue" evidence="3">
    <location>
        <position position="1"/>
    </location>
</feature>
<dbReference type="InterPro" id="IPR036770">
    <property type="entry name" value="Ankyrin_rpt-contain_sf"/>
</dbReference>
<evidence type="ECO:0000313" key="3">
    <source>
        <dbReference type="EMBL" id="KAK8373360.1"/>
    </source>
</evidence>
<dbReference type="InterPro" id="IPR002110">
    <property type="entry name" value="Ankyrin_rpt"/>
</dbReference>
<dbReference type="AlphaFoldDB" id="A0AAW0SDD3"/>
<dbReference type="Pfam" id="PF00023">
    <property type="entry name" value="Ank"/>
    <property type="match status" value="1"/>
</dbReference>
<dbReference type="Proteomes" id="UP001487740">
    <property type="component" value="Unassembled WGS sequence"/>
</dbReference>
<name>A0AAW0SDD3_SCYPA</name>
<reference evidence="3 4" key="1">
    <citation type="submission" date="2023-03" db="EMBL/GenBank/DDBJ databases">
        <title>High-quality genome of Scylla paramamosain provides insights in environmental adaptation.</title>
        <authorList>
            <person name="Zhang L."/>
        </authorList>
    </citation>
    <scope>NUCLEOTIDE SEQUENCE [LARGE SCALE GENOMIC DNA]</scope>
    <source>
        <strain evidence="3">LZ_2023a</strain>
        <tissue evidence="3">Muscle</tissue>
    </source>
</reference>
<keyword evidence="2" id="KW-0040">ANK repeat</keyword>
<dbReference type="PANTHER" id="PTHR24161">
    <property type="entry name" value="ANK_REP_REGION DOMAIN-CONTAINING PROTEIN-RELATED"/>
    <property type="match status" value="1"/>
</dbReference>
<gene>
    <name evidence="3" type="ORF">O3P69_015537</name>
</gene>
<organism evidence="3 4">
    <name type="scientific">Scylla paramamosain</name>
    <name type="common">Mud crab</name>
    <dbReference type="NCBI Taxonomy" id="85552"/>
    <lineage>
        <taxon>Eukaryota</taxon>
        <taxon>Metazoa</taxon>
        <taxon>Ecdysozoa</taxon>
        <taxon>Arthropoda</taxon>
        <taxon>Crustacea</taxon>
        <taxon>Multicrustacea</taxon>
        <taxon>Malacostraca</taxon>
        <taxon>Eumalacostraca</taxon>
        <taxon>Eucarida</taxon>
        <taxon>Decapoda</taxon>
        <taxon>Pleocyemata</taxon>
        <taxon>Brachyura</taxon>
        <taxon>Eubrachyura</taxon>
        <taxon>Portunoidea</taxon>
        <taxon>Portunidae</taxon>
        <taxon>Portuninae</taxon>
        <taxon>Scylla</taxon>
    </lineage>
</organism>
<dbReference type="SMART" id="SM00248">
    <property type="entry name" value="ANK"/>
    <property type="match status" value="3"/>
</dbReference>
<dbReference type="SUPFAM" id="SSF48403">
    <property type="entry name" value="Ankyrin repeat"/>
    <property type="match status" value="1"/>
</dbReference>
<evidence type="ECO:0000256" key="1">
    <source>
        <dbReference type="ARBA" id="ARBA00022737"/>
    </source>
</evidence>
<dbReference type="Gene3D" id="1.25.40.20">
    <property type="entry name" value="Ankyrin repeat-containing domain"/>
    <property type="match status" value="2"/>
</dbReference>
<proteinExistence type="predicted"/>
<keyword evidence="1" id="KW-0677">Repeat</keyword>
<sequence>IERRLERVEPILKFYVGPTLLHWAASKGYHDLVVDLLVRGLWMLVTGWAALHGLATFAGHSSTVSTLLQEKASLSAEDKDWRIISREEVGLFIVRVIEETAVCFVDAARSECFTLLYLAAQQGYPNMMHRLLSLKVSPDICNNQGETPLFVASLAMPSSSLHTTRHWGQVPYISSDPPRTNAGTLTGGLEIVQQLPPSRAYQDLPAPYEGHGDQKIL</sequence>
<accession>A0AAW0SDD3</accession>
<protein>
    <submittedName>
        <fullName evidence="3">Uncharacterized protein</fullName>
    </submittedName>
</protein>
<evidence type="ECO:0000313" key="4">
    <source>
        <dbReference type="Proteomes" id="UP001487740"/>
    </source>
</evidence>
<dbReference type="EMBL" id="JARAKH010001212">
    <property type="protein sequence ID" value="KAK8373360.1"/>
    <property type="molecule type" value="Genomic_DNA"/>
</dbReference>
<dbReference type="PANTHER" id="PTHR24161:SF85">
    <property type="entry name" value="PALMITOYLTRANSFERASE HIP14"/>
    <property type="match status" value="1"/>
</dbReference>
<evidence type="ECO:0000256" key="2">
    <source>
        <dbReference type="ARBA" id="ARBA00023043"/>
    </source>
</evidence>
<comment type="caution">
    <text evidence="3">The sequence shown here is derived from an EMBL/GenBank/DDBJ whole genome shotgun (WGS) entry which is preliminary data.</text>
</comment>